<evidence type="ECO:0008006" key="7">
    <source>
        <dbReference type="Google" id="ProtNLM"/>
    </source>
</evidence>
<dbReference type="GO" id="GO:0005634">
    <property type="term" value="C:nucleus"/>
    <property type="evidence" value="ECO:0007669"/>
    <property type="project" value="UniProtKB-SubCell"/>
</dbReference>
<reference evidence="5" key="2">
    <citation type="submission" date="2017-10" db="EMBL/GenBank/DDBJ databases">
        <title>Ladona fulva Genome sequencing and assembly.</title>
        <authorList>
            <person name="Murali S."/>
            <person name="Richards S."/>
            <person name="Bandaranaike D."/>
            <person name="Bellair M."/>
            <person name="Blankenburg K."/>
            <person name="Chao H."/>
            <person name="Dinh H."/>
            <person name="Doddapaneni H."/>
            <person name="Dugan-Rocha S."/>
            <person name="Elkadiri S."/>
            <person name="Gnanaolivu R."/>
            <person name="Hernandez B."/>
            <person name="Skinner E."/>
            <person name="Javaid M."/>
            <person name="Lee S."/>
            <person name="Li M."/>
            <person name="Ming W."/>
            <person name="Munidasa M."/>
            <person name="Muniz J."/>
            <person name="Nguyen L."/>
            <person name="Hughes D."/>
            <person name="Osuji N."/>
            <person name="Pu L.-L."/>
            <person name="Puazo M."/>
            <person name="Qu C."/>
            <person name="Quiroz J."/>
            <person name="Raj R."/>
            <person name="Weissenberger G."/>
            <person name="Xin Y."/>
            <person name="Zou X."/>
            <person name="Han Y."/>
            <person name="Worley K."/>
            <person name="Muzny D."/>
            <person name="Gibbs R."/>
        </authorList>
    </citation>
    <scope>NUCLEOTIDE SEQUENCE</scope>
    <source>
        <strain evidence="5">Sampled in the wild</strain>
    </source>
</reference>
<feature type="non-terminal residue" evidence="5">
    <location>
        <position position="603"/>
    </location>
</feature>
<feature type="region of interest" description="Disordered" evidence="4">
    <location>
        <begin position="308"/>
        <end position="425"/>
    </location>
</feature>
<keyword evidence="2" id="KW-0539">Nucleus</keyword>
<reference evidence="5" key="1">
    <citation type="submission" date="2013-04" db="EMBL/GenBank/DDBJ databases">
        <authorList>
            <person name="Qu J."/>
            <person name="Murali S.C."/>
            <person name="Bandaranaike D."/>
            <person name="Bellair M."/>
            <person name="Blankenburg K."/>
            <person name="Chao H."/>
            <person name="Dinh H."/>
            <person name="Doddapaneni H."/>
            <person name="Downs B."/>
            <person name="Dugan-Rocha S."/>
            <person name="Elkadiri S."/>
            <person name="Gnanaolivu R.D."/>
            <person name="Hernandez B."/>
            <person name="Javaid M."/>
            <person name="Jayaseelan J.C."/>
            <person name="Lee S."/>
            <person name="Li M."/>
            <person name="Ming W."/>
            <person name="Munidasa M."/>
            <person name="Muniz J."/>
            <person name="Nguyen L."/>
            <person name="Ongeri F."/>
            <person name="Osuji N."/>
            <person name="Pu L.-L."/>
            <person name="Puazo M."/>
            <person name="Qu C."/>
            <person name="Quiroz J."/>
            <person name="Raj R."/>
            <person name="Weissenberger G."/>
            <person name="Xin Y."/>
            <person name="Zou X."/>
            <person name="Han Y."/>
            <person name="Richards S."/>
            <person name="Worley K."/>
            <person name="Muzny D."/>
            <person name="Gibbs R."/>
        </authorList>
    </citation>
    <scope>NUCLEOTIDE SEQUENCE</scope>
    <source>
        <strain evidence="5">Sampled in the wild</strain>
    </source>
</reference>
<evidence type="ECO:0000256" key="1">
    <source>
        <dbReference type="ARBA" id="ARBA00004123"/>
    </source>
</evidence>
<dbReference type="Gene3D" id="1.25.40.10">
    <property type="entry name" value="Tetratricopeptide repeat domain"/>
    <property type="match status" value="1"/>
</dbReference>
<feature type="compositionally biased region" description="Basic and acidic residues" evidence="4">
    <location>
        <begin position="412"/>
        <end position="425"/>
    </location>
</feature>
<dbReference type="InterPro" id="IPR019734">
    <property type="entry name" value="TPR_rpt"/>
</dbReference>
<dbReference type="SMART" id="SM00028">
    <property type="entry name" value="TPR"/>
    <property type="match status" value="3"/>
</dbReference>
<name>A0A8K0P056_LADFU</name>
<dbReference type="Proteomes" id="UP000792457">
    <property type="component" value="Unassembled WGS sequence"/>
</dbReference>
<feature type="compositionally biased region" description="Acidic residues" evidence="4">
    <location>
        <begin position="9"/>
        <end position="20"/>
    </location>
</feature>
<evidence type="ECO:0000313" key="5">
    <source>
        <dbReference type="EMBL" id="KAG8228157.1"/>
    </source>
</evidence>
<dbReference type="Pfam" id="PF00515">
    <property type="entry name" value="TPR_1"/>
    <property type="match status" value="1"/>
</dbReference>
<dbReference type="PANTHER" id="PTHR15502:SF7">
    <property type="entry name" value="CALCINEURIN-BINDING PROTEIN CABIN-1"/>
    <property type="match status" value="1"/>
</dbReference>
<feature type="repeat" description="TPR" evidence="3">
    <location>
        <begin position="85"/>
        <end position="118"/>
    </location>
</feature>
<organism evidence="5 6">
    <name type="scientific">Ladona fulva</name>
    <name type="common">Scarce chaser dragonfly</name>
    <name type="synonym">Libellula fulva</name>
    <dbReference type="NCBI Taxonomy" id="123851"/>
    <lineage>
        <taxon>Eukaryota</taxon>
        <taxon>Metazoa</taxon>
        <taxon>Ecdysozoa</taxon>
        <taxon>Arthropoda</taxon>
        <taxon>Hexapoda</taxon>
        <taxon>Insecta</taxon>
        <taxon>Pterygota</taxon>
        <taxon>Palaeoptera</taxon>
        <taxon>Odonata</taxon>
        <taxon>Epiprocta</taxon>
        <taxon>Anisoptera</taxon>
        <taxon>Libelluloidea</taxon>
        <taxon>Libellulidae</taxon>
        <taxon>Ladona</taxon>
    </lineage>
</organism>
<comment type="caution">
    <text evidence="5">The sequence shown here is derived from an EMBL/GenBank/DDBJ whole genome shotgun (WGS) entry which is preliminary data.</text>
</comment>
<evidence type="ECO:0000256" key="3">
    <source>
        <dbReference type="PROSITE-ProRule" id="PRU00339"/>
    </source>
</evidence>
<dbReference type="GO" id="GO:0031491">
    <property type="term" value="F:nucleosome binding"/>
    <property type="evidence" value="ECO:0007669"/>
    <property type="project" value="TreeGrafter"/>
</dbReference>
<protein>
    <recommendedName>
        <fullName evidence="7">Calcineurin-binding protein cabin-1</fullName>
    </recommendedName>
</protein>
<sequence length="603" mass="68939">MIRIKALNEEGESDSEEDETHIDTKEALEEKALSLYNEALQCLRENKLKEAEDIFLELLESSFLSEVVRPSDSKGLNQPPVLLKYSCLKNLGSVLVKQNDLERALDYYKQALDLDDTDVTVWFKVGTVALKVLNYELACVAFQEGLRCSPNHWPCLDQLITVLYVLNDYIGCLHYIARGLKADPDFLKGIAFREKIINEQPTIVRDYNLFFPNDSSAKEWKSCKTPEDLKDEVNAVIEEALELRELRRKAYREISERKRPIIYAPVPLSSSSPSWISLGRTILSIYRFISSSSDPTVAFSCMISFSSAEHPSNSPLAKSVSEDKCVNGGDQKTEECSVDDNRDCHMLLQDEEMSELSDGEKPMDQDEGPSDLPNAVQPTAGKRGPKRRRSPSFVEEWMWAGKRRSARVRSTARRETERDEPSLREALRRLIPSSLMSDNVNTEENQLKSKHVKENFLHLIDDSMDTMDIYKLFEGQDEGETETEDKAASGGNDENGKGNGKDNIEDNYFDTQKEKDDIKKFVENCRLDEGILPILRSYMIKLVNMEKLKWPQSLVTVQNFPHPDCCNPDEDPVWIFTSARISLLYAELFMRRYFEVRGSRSHT</sequence>
<keyword evidence="3" id="KW-0802">TPR repeat</keyword>
<dbReference type="PROSITE" id="PS50293">
    <property type="entry name" value="TPR_REGION"/>
    <property type="match status" value="1"/>
</dbReference>
<dbReference type="InterPro" id="IPR011990">
    <property type="entry name" value="TPR-like_helical_dom_sf"/>
</dbReference>
<feature type="compositionally biased region" description="Basic and acidic residues" evidence="4">
    <location>
        <begin position="494"/>
        <end position="504"/>
    </location>
</feature>
<dbReference type="EMBL" id="KZ308360">
    <property type="protein sequence ID" value="KAG8228157.1"/>
    <property type="molecule type" value="Genomic_DNA"/>
</dbReference>
<dbReference type="OrthoDB" id="77564at2759"/>
<dbReference type="AlphaFoldDB" id="A0A8K0P056"/>
<keyword evidence="6" id="KW-1185">Reference proteome</keyword>
<feature type="compositionally biased region" description="Basic and acidic residues" evidence="4">
    <location>
        <begin position="320"/>
        <end position="345"/>
    </location>
</feature>
<feature type="region of interest" description="Disordered" evidence="4">
    <location>
        <begin position="476"/>
        <end position="507"/>
    </location>
</feature>
<dbReference type="PANTHER" id="PTHR15502">
    <property type="entry name" value="CALCINEURIN-BINDING PROTEIN CABIN 1-RELATED"/>
    <property type="match status" value="1"/>
</dbReference>
<feature type="region of interest" description="Disordered" evidence="4">
    <location>
        <begin position="1"/>
        <end position="22"/>
    </location>
</feature>
<dbReference type="GO" id="GO:0006325">
    <property type="term" value="P:chromatin organization"/>
    <property type="evidence" value="ECO:0007669"/>
    <property type="project" value="InterPro"/>
</dbReference>
<evidence type="ECO:0000256" key="4">
    <source>
        <dbReference type="SAM" id="MobiDB-lite"/>
    </source>
</evidence>
<accession>A0A8K0P056</accession>
<gene>
    <name evidence="5" type="ORF">J437_LFUL002811</name>
</gene>
<proteinExistence type="predicted"/>
<feature type="compositionally biased region" description="Basic residues" evidence="4">
    <location>
        <begin position="401"/>
        <end position="411"/>
    </location>
</feature>
<evidence type="ECO:0000313" key="6">
    <source>
        <dbReference type="Proteomes" id="UP000792457"/>
    </source>
</evidence>
<dbReference type="PROSITE" id="PS50005">
    <property type="entry name" value="TPR"/>
    <property type="match status" value="2"/>
</dbReference>
<comment type="subcellular location">
    <subcellularLocation>
        <location evidence="1">Nucleus</location>
    </subcellularLocation>
</comment>
<feature type="repeat" description="TPR" evidence="3">
    <location>
        <begin position="119"/>
        <end position="152"/>
    </location>
</feature>
<evidence type="ECO:0000256" key="2">
    <source>
        <dbReference type="ARBA" id="ARBA00023242"/>
    </source>
</evidence>
<dbReference type="InterPro" id="IPR033053">
    <property type="entry name" value="Hir3/CABIN1"/>
</dbReference>
<dbReference type="SUPFAM" id="SSF48452">
    <property type="entry name" value="TPR-like"/>
    <property type="match status" value="1"/>
</dbReference>